<name>A0ABX0TRR3_9SPHN</name>
<feature type="transmembrane region" description="Helical" evidence="1">
    <location>
        <begin position="270"/>
        <end position="286"/>
    </location>
</feature>
<evidence type="ECO:0000313" key="3">
    <source>
        <dbReference type="EMBL" id="NIJ06885.1"/>
    </source>
</evidence>
<dbReference type="InterPro" id="IPR000620">
    <property type="entry name" value="EamA_dom"/>
</dbReference>
<sequence>MAVPLRSARLAIPALLIANFALALGPWLVRLARTQSEVGPIAAGFWRLTLALPILFLAARRMERTRFRFDRAEAVIAIGGLAFAADLATWHIGILHTRLANATLFGNITAVLFPIYGFLIARSWPMPRQWLALGGAAVGVALLLGRSFTLSAEHVWGDLACIFAGLCYTVYLIALDRVRGAVAPVSTLFLSALSGVPLLLIAALAMGEPMIPRDWTPLVALAIGSQIIGQGLIIYAVSRVPPIVIGLMLLVQPIVSATIGWLAYRERLTLADAIGAVAIVAAVVLVRDSRRTPPLPAPEPALERAA</sequence>
<evidence type="ECO:0000313" key="4">
    <source>
        <dbReference type="Proteomes" id="UP000727456"/>
    </source>
</evidence>
<feature type="transmembrane region" description="Helical" evidence="1">
    <location>
        <begin position="187"/>
        <end position="206"/>
    </location>
</feature>
<comment type="caution">
    <text evidence="3">The sequence shown here is derived from an EMBL/GenBank/DDBJ whole genome shotgun (WGS) entry which is preliminary data.</text>
</comment>
<dbReference type="InterPro" id="IPR037185">
    <property type="entry name" value="EmrE-like"/>
</dbReference>
<evidence type="ECO:0000256" key="1">
    <source>
        <dbReference type="SAM" id="Phobius"/>
    </source>
</evidence>
<keyword evidence="1" id="KW-1133">Transmembrane helix</keyword>
<feature type="transmembrane region" description="Helical" evidence="1">
    <location>
        <begin position="244"/>
        <end position="264"/>
    </location>
</feature>
<gene>
    <name evidence="3" type="ORF">FHS31_000467</name>
</gene>
<keyword evidence="1" id="KW-0472">Membrane</keyword>
<keyword evidence="1" id="KW-0812">Transmembrane</keyword>
<protein>
    <submittedName>
        <fullName evidence="3">Drug/metabolite transporter (DMT)-like permease</fullName>
    </submittedName>
</protein>
<dbReference type="SUPFAM" id="SSF103481">
    <property type="entry name" value="Multidrug resistance efflux transporter EmrE"/>
    <property type="match status" value="2"/>
</dbReference>
<dbReference type="Proteomes" id="UP000727456">
    <property type="component" value="Unassembled WGS sequence"/>
</dbReference>
<dbReference type="EMBL" id="JAAOZC010000001">
    <property type="protein sequence ID" value="NIJ06885.1"/>
    <property type="molecule type" value="Genomic_DNA"/>
</dbReference>
<accession>A0ABX0TRR3</accession>
<feature type="transmembrane region" description="Helical" evidence="1">
    <location>
        <begin position="71"/>
        <end position="93"/>
    </location>
</feature>
<proteinExistence type="predicted"/>
<feature type="domain" description="EamA" evidence="2">
    <location>
        <begin position="156"/>
        <end position="286"/>
    </location>
</feature>
<evidence type="ECO:0000259" key="2">
    <source>
        <dbReference type="Pfam" id="PF00892"/>
    </source>
</evidence>
<feature type="domain" description="EamA" evidence="2">
    <location>
        <begin position="11"/>
        <end position="144"/>
    </location>
</feature>
<feature type="transmembrane region" description="Helical" evidence="1">
    <location>
        <begin position="131"/>
        <end position="149"/>
    </location>
</feature>
<feature type="transmembrane region" description="Helical" evidence="1">
    <location>
        <begin position="99"/>
        <end position="119"/>
    </location>
</feature>
<dbReference type="RefSeq" id="WP_167071626.1">
    <property type="nucleotide sequence ID" value="NZ_JAAOZC010000001.1"/>
</dbReference>
<feature type="transmembrane region" description="Helical" evidence="1">
    <location>
        <begin position="155"/>
        <end position="175"/>
    </location>
</feature>
<feature type="transmembrane region" description="Helical" evidence="1">
    <location>
        <begin position="218"/>
        <end position="237"/>
    </location>
</feature>
<dbReference type="PANTHER" id="PTHR22911">
    <property type="entry name" value="ACYL-MALONYL CONDENSING ENZYME-RELATED"/>
    <property type="match status" value="1"/>
</dbReference>
<dbReference type="PANTHER" id="PTHR22911:SF76">
    <property type="entry name" value="EAMA DOMAIN-CONTAINING PROTEIN"/>
    <property type="match status" value="1"/>
</dbReference>
<reference evidence="3 4" key="1">
    <citation type="submission" date="2020-03" db="EMBL/GenBank/DDBJ databases">
        <title>Genomic Encyclopedia of Type Strains, Phase III (KMG-III): the genomes of soil and plant-associated and newly described type strains.</title>
        <authorList>
            <person name="Whitman W."/>
        </authorList>
    </citation>
    <scope>NUCLEOTIDE SEQUENCE [LARGE SCALE GENOMIC DNA]</scope>
    <source>
        <strain evidence="3 4">CECT 8804</strain>
    </source>
</reference>
<feature type="transmembrane region" description="Helical" evidence="1">
    <location>
        <begin position="39"/>
        <end position="59"/>
    </location>
</feature>
<organism evidence="3 4">
    <name type="scientific">Sphingomonas vulcanisoli</name>
    <dbReference type="NCBI Taxonomy" id="1658060"/>
    <lineage>
        <taxon>Bacteria</taxon>
        <taxon>Pseudomonadati</taxon>
        <taxon>Pseudomonadota</taxon>
        <taxon>Alphaproteobacteria</taxon>
        <taxon>Sphingomonadales</taxon>
        <taxon>Sphingomonadaceae</taxon>
        <taxon>Sphingomonas</taxon>
    </lineage>
</organism>
<dbReference type="Pfam" id="PF00892">
    <property type="entry name" value="EamA"/>
    <property type="match status" value="2"/>
</dbReference>
<keyword evidence="4" id="KW-1185">Reference proteome</keyword>